<evidence type="ECO:0000313" key="2">
    <source>
        <dbReference type="Proteomes" id="UP000236649"/>
    </source>
</evidence>
<gene>
    <name evidence="1" type="ORF">C2L64_13070</name>
</gene>
<accession>A0AAN1J9X9</accession>
<proteinExistence type="predicted"/>
<dbReference type="AlphaFoldDB" id="A0AAN1J9X9"/>
<dbReference type="KEGG" id="phs:C2L64_13070"/>
<protein>
    <submittedName>
        <fullName evidence="1">Uncharacterized protein</fullName>
    </submittedName>
</protein>
<organism evidence="1 2">
    <name type="scientific">Paraburkholderia hospita</name>
    <dbReference type="NCBI Taxonomy" id="169430"/>
    <lineage>
        <taxon>Bacteria</taxon>
        <taxon>Pseudomonadati</taxon>
        <taxon>Pseudomonadota</taxon>
        <taxon>Betaproteobacteria</taxon>
        <taxon>Burkholderiales</taxon>
        <taxon>Burkholderiaceae</taxon>
        <taxon>Paraburkholderia</taxon>
    </lineage>
</organism>
<name>A0AAN1J9X9_9BURK</name>
<reference evidence="1 2" key="1">
    <citation type="submission" date="2018-01" db="EMBL/GenBank/DDBJ databases">
        <title>Species boundaries and ecological features among Paraburkholderia terrae DSMZ17804T, P. hospita DSMZ17164T and P. caribensis DSMZ13236T.</title>
        <authorList>
            <person name="Pratama A.A."/>
        </authorList>
    </citation>
    <scope>NUCLEOTIDE SEQUENCE [LARGE SCALE GENOMIC DNA]</scope>
    <source>
        <strain evidence="1 2">DSM 17164</strain>
    </source>
</reference>
<evidence type="ECO:0000313" key="1">
    <source>
        <dbReference type="EMBL" id="AUT69137.1"/>
    </source>
</evidence>
<dbReference type="Proteomes" id="UP000236649">
    <property type="component" value="Chromosome 1"/>
</dbReference>
<dbReference type="EMBL" id="CP026105">
    <property type="protein sequence ID" value="AUT69137.1"/>
    <property type="molecule type" value="Genomic_DNA"/>
</dbReference>
<sequence length="64" mass="7173">MYVFILIALRALRLELPVWVALSGLTAAASWLLLLPCALTHSPGNPVIWDYVTALRSIQIRLDR</sequence>